<proteinExistence type="predicted"/>
<evidence type="ECO:0000313" key="3">
    <source>
        <dbReference type="Proteomes" id="UP000247540"/>
    </source>
</evidence>
<keyword evidence="1" id="KW-1133">Transmembrane helix</keyword>
<dbReference type="Proteomes" id="UP000247540">
    <property type="component" value="Unassembled WGS sequence"/>
</dbReference>
<keyword evidence="3" id="KW-1185">Reference proteome</keyword>
<dbReference type="AlphaFoldDB" id="A0A318SCU2"/>
<comment type="caution">
    <text evidence="2">The sequence shown here is derived from an EMBL/GenBank/DDBJ whole genome shotgun (WGS) entry which is preliminary data.</text>
</comment>
<sequence length="62" mass="6276">FLSGGGSCPADKYASIHGVSTMVWDWQRACGYISGPVRAVVLVLAALAAAFILIPGKGGDGP</sequence>
<dbReference type="NCBIfam" id="NF041109">
    <property type="entry name" value="VF_TspB_C_term"/>
    <property type="match status" value="1"/>
</dbReference>
<dbReference type="RefSeq" id="WP_158529095.1">
    <property type="nucleotide sequence ID" value="NZ_JAMOFZ010000059.1"/>
</dbReference>
<feature type="transmembrane region" description="Helical" evidence="1">
    <location>
        <begin position="32"/>
        <end position="54"/>
    </location>
</feature>
<evidence type="ECO:0000313" key="2">
    <source>
        <dbReference type="EMBL" id="PYE72691.1"/>
    </source>
</evidence>
<dbReference type="OrthoDB" id="8914127at2"/>
<protein>
    <submittedName>
        <fullName evidence="2">Uncharacterized protein</fullName>
    </submittedName>
</protein>
<dbReference type="EMBL" id="QJTC01000059">
    <property type="protein sequence ID" value="PYE72691.1"/>
    <property type="molecule type" value="Genomic_DNA"/>
</dbReference>
<keyword evidence="1" id="KW-0812">Transmembrane</keyword>
<name>A0A318SCU2_9BURK</name>
<evidence type="ECO:0000256" key="1">
    <source>
        <dbReference type="SAM" id="Phobius"/>
    </source>
</evidence>
<keyword evidence="1" id="KW-0472">Membrane</keyword>
<accession>A0A318SCU2</accession>
<gene>
    <name evidence="2" type="ORF">DFQ15_1591</name>
</gene>
<reference evidence="2 3" key="1">
    <citation type="submission" date="2018-06" db="EMBL/GenBank/DDBJ databases">
        <title>Genomic Encyclopedia of Type Strains, Phase III (KMG-III): the genomes of soil and plant-associated and newly described type strains.</title>
        <authorList>
            <person name="Whitman W."/>
        </authorList>
    </citation>
    <scope>NUCLEOTIDE SEQUENCE [LARGE SCALE GENOMIC DNA]</scope>
    <source>
        <strain evidence="2 3">CECT 7646</strain>
    </source>
</reference>
<feature type="non-terminal residue" evidence="2">
    <location>
        <position position="1"/>
    </location>
</feature>
<organism evidence="2 3">
    <name type="scientific">Xylophilus ampelinus</name>
    <dbReference type="NCBI Taxonomy" id="54067"/>
    <lineage>
        <taxon>Bacteria</taxon>
        <taxon>Pseudomonadati</taxon>
        <taxon>Pseudomonadota</taxon>
        <taxon>Betaproteobacteria</taxon>
        <taxon>Burkholderiales</taxon>
        <taxon>Xylophilus</taxon>
    </lineage>
</organism>